<name>A0A3P1AYN7_9FLAO</name>
<protein>
    <submittedName>
        <fullName evidence="3">Uncharacterized protein</fullName>
    </submittedName>
</protein>
<dbReference type="OrthoDB" id="1365452at2"/>
<feature type="transmembrane region" description="Helical" evidence="2">
    <location>
        <begin position="231"/>
        <end position="249"/>
    </location>
</feature>
<dbReference type="AlphaFoldDB" id="A0A3P1AYN7"/>
<gene>
    <name evidence="3" type="ORF">EG242_09615</name>
</gene>
<reference evidence="3 4" key="1">
    <citation type="submission" date="2018-11" db="EMBL/GenBank/DDBJ databases">
        <title>Flavobacterium sp. nov., YIM 102796 draft genome.</title>
        <authorList>
            <person name="Li G."/>
            <person name="Jiang Y."/>
        </authorList>
    </citation>
    <scope>NUCLEOTIDE SEQUENCE [LARGE SCALE GENOMIC DNA]</scope>
    <source>
        <strain evidence="3 4">YIM 102796</strain>
    </source>
</reference>
<sequence length="304" mass="36006">MKPLFPLKNWAINNLIEFKEGKSIYEFTSYFSRKETDDLYGWEKENLEFQINHILNLFKNLKEETNQIIHTSNQLTITTFFEELKDNISENSLSEVNKDEIIETVKQWNAIKYKEFLKEVNKKETEYFEKPERTKYSHLEKYNETAYSFLTMQLETYTKENKNFYCVETKPELIDSKYLDKYFDILERLTIEFNDSISKELKLYEQGKLLSNSKKESLYDNVLNKLKNNKMVVGILIGILIYGGISSIIKNTKENYDNLYGKDGMIKKENNNSSNKHLTRPTPMINKKTKSDAVKQIDSLKNNK</sequence>
<keyword evidence="2" id="KW-1133">Transmembrane helix</keyword>
<keyword evidence="2" id="KW-0472">Membrane</keyword>
<evidence type="ECO:0000256" key="1">
    <source>
        <dbReference type="SAM" id="MobiDB-lite"/>
    </source>
</evidence>
<evidence type="ECO:0000313" key="4">
    <source>
        <dbReference type="Proteomes" id="UP000268372"/>
    </source>
</evidence>
<dbReference type="Proteomes" id="UP000268372">
    <property type="component" value="Unassembled WGS sequence"/>
</dbReference>
<dbReference type="EMBL" id="RQTJ01000019">
    <property type="protein sequence ID" value="RRA93915.1"/>
    <property type="molecule type" value="Genomic_DNA"/>
</dbReference>
<organism evidence="3 4">
    <name type="scientific">Paenimyroides viscosum</name>
    <dbReference type="NCBI Taxonomy" id="2488729"/>
    <lineage>
        <taxon>Bacteria</taxon>
        <taxon>Pseudomonadati</taxon>
        <taxon>Bacteroidota</taxon>
        <taxon>Flavobacteriia</taxon>
        <taxon>Flavobacteriales</taxon>
        <taxon>Flavobacteriaceae</taxon>
        <taxon>Paenimyroides</taxon>
    </lineage>
</organism>
<proteinExistence type="predicted"/>
<keyword evidence="4" id="KW-1185">Reference proteome</keyword>
<accession>A0A3P1AYN7</accession>
<evidence type="ECO:0000256" key="2">
    <source>
        <dbReference type="SAM" id="Phobius"/>
    </source>
</evidence>
<keyword evidence="2" id="KW-0812">Transmembrane</keyword>
<evidence type="ECO:0000313" key="3">
    <source>
        <dbReference type="EMBL" id="RRA93915.1"/>
    </source>
</evidence>
<dbReference type="RefSeq" id="WP_124899675.1">
    <property type="nucleotide sequence ID" value="NZ_RQTJ01000019.1"/>
</dbReference>
<feature type="region of interest" description="Disordered" evidence="1">
    <location>
        <begin position="265"/>
        <end position="304"/>
    </location>
</feature>
<comment type="caution">
    <text evidence="3">The sequence shown here is derived from an EMBL/GenBank/DDBJ whole genome shotgun (WGS) entry which is preliminary data.</text>
</comment>